<comment type="caution">
    <text evidence="1">The sequence shown here is derived from an EMBL/GenBank/DDBJ whole genome shotgun (WGS) entry which is preliminary data.</text>
</comment>
<evidence type="ECO:0000313" key="1">
    <source>
        <dbReference type="EMBL" id="MBB5956196.1"/>
    </source>
</evidence>
<dbReference type="Gene3D" id="2.40.350.10">
    <property type="entry name" value="SO1590-like"/>
    <property type="match status" value="1"/>
</dbReference>
<evidence type="ECO:0008006" key="3">
    <source>
        <dbReference type="Google" id="ProtNLM"/>
    </source>
</evidence>
<dbReference type="SUPFAM" id="SSF159238">
    <property type="entry name" value="SO1590-like"/>
    <property type="match status" value="1"/>
</dbReference>
<name>A0A841CKQ9_9PSEU</name>
<gene>
    <name evidence="1" type="ORF">FHS29_002782</name>
</gene>
<keyword evidence="2" id="KW-1185">Reference proteome</keyword>
<dbReference type="Pfam" id="PF11528">
    <property type="entry name" value="DUF3224"/>
    <property type="match status" value="1"/>
</dbReference>
<dbReference type="RefSeq" id="WP_184691015.1">
    <property type="nucleotide sequence ID" value="NZ_JACHJN010000004.1"/>
</dbReference>
<organism evidence="1 2">
    <name type="scientific">Saccharothrix tamanrassetensis</name>
    <dbReference type="NCBI Taxonomy" id="1051531"/>
    <lineage>
        <taxon>Bacteria</taxon>
        <taxon>Bacillati</taxon>
        <taxon>Actinomycetota</taxon>
        <taxon>Actinomycetes</taxon>
        <taxon>Pseudonocardiales</taxon>
        <taxon>Pseudonocardiaceae</taxon>
        <taxon>Saccharothrix</taxon>
    </lineage>
</organism>
<proteinExistence type="predicted"/>
<accession>A0A841CKQ9</accession>
<protein>
    <recommendedName>
        <fullName evidence="3">DUF3224 domain-containing protein</fullName>
    </recommendedName>
</protein>
<dbReference type="InterPro" id="IPR021607">
    <property type="entry name" value="DUF3224"/>
</dbReference>
<dbReference type="EMBL" id="JACHJN010000004">
    <property type="protein sequence ID" value="MBB5956196.1"/>
    <property type="molecule type" value="Genomic_DNA"/>
</dbReference>
<dbReference type="InterPro" id="IPR023159">
    <property type="entry name" value="SO1590-like_sf"/>
</dbReference>
<reference evidence="1 2" key="1">
    <citation type="submission" date="2020-08" db="EMBL/GenBank/DDBJ databases">
        <title>Genomic Encyclopedia of Type Strains, Phase III (KMG-III): the genomes of soil and plant-associated and newly described type strains.</title>
        <authorList>
            <person name="Whitman W."/>
        </authorList>
    </citation>
    <scope>NUCLEOTIDE SEQUENCE [LARGE SCALE GENOMIC DNA]</scope>
    <source>
        <strain evidence="1 2">CECT 8640</strain>
    </source>
</reference>
<sequence length="123" mass="13247">MELQSPFTITRWDEKIADETEPKLGRVQVDKTYTGAFEGTSTAELVTCQPTEESAGYVAIEKFQGTLEGRTGAFVFQHAGVISGTTAENYGKIIPDSGSGELAGITGTVKLEHELITLDYQLG</sequence>
<dbReference type="Proteomes" id="UP000547510">
    <property type="component" value="Unassembled WGS sequence"/>
</dbReference>
<evidence type="ECO:0000313" key="2">
    <source>
        <dbReference type="Proteomes" id="UP000547510"/>
    </source>
</evidence>
<dbReference type="AlphaFoldDB" id="A0A841CKQ9"/>